<protein>
    <submittedName>
        <fullName evidence="2">Uncharacterized protein</fullName>
    </submittedName>
</protein>
<name>A0ABY0H7C5_9PEZI</name>
<accession>A0ABY0H7C5</accession>
<evidence type="ECO:0000313" key="3">
    <source>
        <dbReference type="Proteomes" id="UP000294003"/>
    </source>
</evidence>
<comment type="caution">
    <text evidence="2">The sequence shown here is derived from an EMBL/GenBank/DDBJ whole genome shotgun (WGS) entry which is preliminary data.</text>
</comment>
<gene>
    <name evidence="2" type="ORF">DL762_004581</name>
</gene>
<dbReference type="EMBL" id="QJNS01000109">
    <property type="protein sequence ID" value="RYO86808.1"/>
    <property type="molecule type" value="Genomic_DNA"/>
</dbReference>
<dbReference type="Proteomes" id="UP000294003">
    <property type="component" value="Unassembled WGS sequence"/>
</dbReference>
<evidence type="ECO:0000313" key="2">
    <source>
        <dbReference type="EMBL" id="RYO86808.1"/>
    </source>
</evidence>
<evidence type="ECO:0000256" key="1">
    <source>
        <dbReference type="SAM" id="MobiDB-lite"/>
    </source>
</evidence>
<feature type="compositionally biased region" description="Low complexity" evidence="1">
    <location>
        <begin position="113"/>
        <end position="126"/>
    </location>
</feature>
<reference evidence="2 3" key="1">
    <citation type="submission" date="2018-06" db="EMBL/GenBank/DDBJ databases">
        <title>Complete Genomes of Monosporascus.</title>
        <authorList>
            <person name="Robinson A.J."/>
            <person name="Natvig D.O."/>
        </authorList>
    </citation>
    <scope>NUCLEOTIDE SEQUENCE [LARGE SCALE GENOMIC DNA]</scope>
    <source>
        <strain evidence="2 3">CBS 609.92</strain>
    </source>
</reference>
<proteinExistence type="predicted"/>
<keyword evidence="3" id="KW-1185">Reference proteome</keyword>
<feature type="region of interest" description="Disordered" evidence="1">
    <location>
        <begin position="62"/>
        <end position="126"/>
    </location>
</feature>
<sequence length="126" mass="13169">MPLGPFFPSRPVLWAPVNTPELFFHIDGSRGALPPRTLARARKTRADSGGHSLLVDGRRLMRRPGAQEPPPLHGPATSGGYPSFRAGDGSSSSSSLSGHAPVFDPDEAAPTTAASGSQLAALSSWR</sequence>
<organism evidence="2 3">
    <name type="scientific">Monosporascus cannonballus</name>
    <dbReference type="NCBI Taxonomy" id="155416"/>
    <lineage>
        <taxon>Eukaryota</taxon>
        <taxon>Fungi</taxon>
        <taxon>Dikarya</taxon>
        <taxon>Ascomycota</taxon>
        <taxon>Pezizomycotina</taxon>
        <taxon>Sordariomycetes</taxon>
        <taxon>Xylariomycetidae</taxon>
        <taxon>Xylariales</taxon>
        <taxon>Xylariales incertae sedis</taxon>
        <taxon>Monosporascus</taxon>
    </lineage>
</organism>